<accession>A0ABT1J1X3</accession>
<name>A0ABT1J1X3_9ACTN</name>
<dbReference type="SMART" id="SM00429">
    <property type="entry name" value="IPT"/>
    <property type="match status" value="2"/>
</dbReference>
<dbReference type="PANTHER" id="PTHR46769">
    <property type="entry name" value="POLYCYSTIC KIDNEY AND HEPATIC DISEASE 1 (AUTOSOMAL RECESSIVE)-LIKE 1"/>
    <property type="match status" value="1"/>
</dbReference>
<dbReference type="Gene3D" id="2.60.40.10">
    <property type="entry name" value="Immunoglobulins"/>
    <property type="match status" value="2"/>
</dbReference>
<dbReference type="InterPro" id="IPR014756">
    <property type="entry name" value="Ig_E-set"/>
</dbReference>
<reference evidence="3 4" key="1">
    <citation type="submission" date="2022-06" db="EMBL/GenBank/DDBJ databases">
        <title>Sequencing the genomes of 1000 actinobacteria strains.</title>
        <authorList>
            <person name="Klenk H.-P."/>
        </authorList>
    </citation>
    <scope>NUCLEOTIDE SEQUENCE [LARGE SCALE GENOMIC DNA]</scope>
    <source>
        <strain evidence="3 4">DSM 41656</strain>
    </source>
</reference>
<feature type="domain" description="IPT/TIG" evidence="2">
    <location>
        <begin position="419"/>
        <end position="505"/>
    </location>
</feature>
<feature type="domain" description="IPT/TIG" evidence="2">
    <location>
        <begin position="328"/>
        <end position="415"/>
    </location>
</feature>
<dbReference type="InterPro" id="IPR029058">
    <property type="entry name" value="AB_hydrolase_fold"/>
</dbReference>
<dbReference type="InterPro" id="IPR002909">
    <property type="entry name" value="IPT_dom"/>
</dbReference>
<protein>
    <recommendedName>
        <fullName evidence="2">IPT/TIG domain-containing protein</fullName>
    </recommendedName>
</protein>
<dbReference type="InterPro" id="IPR002921">
    <property type="entry name" value="Fungal_lipase-type"/>
</dbReference>
<evidence type="ECO:0000256" key="1">
    <source>
        <dbReference type="ARBA" id="ARBA00022729"/>
    </source>
</evidence>
<dbReference type="Gene3D" id="3.40.50.1820">
    <property type="entry name" value="alpha/beta hydrolase"/>
    <property type="match status" value="1"/>
</dbReference>
<dbReference type="Proteomes" id="UP001206483">
    <property type="component" value="Unassembled WGS sequence"/>
</dbReference>
<dbReference type="CDD" id="cd00603">
    <property type="entry name" value="IPT_PCSR"/>
    <property type="match status" value="2"/>
</dbReference>
<proteinExistence type="predicted"/>
<evidence type="ECO:0000313" key="3">
    <source>
        <dbReference type="EMBL" id="MCP2311430.1"/>
    </source>
</evidence>
<dbReference type="PANTHER" id="PTHR46769:SF2">
    <property type="entry name" value="FIBROCYSTIN-L ISOFORM 2 PRECURSOR-RELATED"/>
    <property type="match status" value="1"/>
</dbReference>
<dbReference type="InterPro" id="IPR052387">
    <property type="entry name" value="Fibrocystin"/>
</dbReference>
<keyword evidence="1" id="KW-0732">Signal</keyword>
<gene>
    <name evidence="3" type="ORF">FHR36_004593</name>
</gene>
<evidence type="ECO:0000259" key="2">
    <source>
        <dbReference type="SMART" id="SM00429"/>
    </source>
</evidence>
<dbReference type="Pfam" id="PF01833">
    <property type="entry name" value="TIG"/>
    <property type="match status" value="2"/>
</dbReference>
<dbReference type="InterPro" id="IPR013783">
    <property type="entry name" value="Ig-like_fold"/>
</dbReference>
<dbReference type="SUPFAM" id="SSF81296">
    <property type="entry name" value="E set domains"/>
    <property type="match status" value="2"/>
</dbReference>
<dbReference type="Pfam" id="PF01764">
    <property type="entry name" value="Lipase_3"/>
    <property type="match status" value="1"/>
</dbReference>
<organism evidence="3 4">
    <name type="scientific">Kitasatospora paracochleata</name>
    <dbReference type="NCBI Taxonomy" id="58354"/>
    <lineage>
        <taxon>Bacteria</taxon>
        <taxon>Bacillati</taxon>
        <taxon>Actinomycetota</taxon>
        <taxon>Actinomycetes</taxon>
        <taxon>Kitasatosporales</taxon>
        <taxon>Streptomycetaceae</taxon>
        <taxon>Kitasatospora</taxon>
    </lineage>
</organism>
<dbReference type="RefSeq" id="WP_253800041.1">
    <property type="nucleotide sequence ID" value="NZ_BAAAUB010000019.1"/>
</dbReference>
<dbReference type="EMBL" id="JAMZDX010000004">
    <property type="protein sequence ID" value="MCP2311430.1"/>
    <property type="molecule type" value="Genomic_DNA"/>
</dbReference>
<sequence length="506" mass="52269">MAVQPLDPATRKVTMTLAAIAATAATPRPSGESLAAQAARVTLGITTHLADTSLATGGDWELLWLGLSPDNANLVYLAQNIQGANEFAVAVRGTVAGNATDMLEDLSVGTVVPFTAGGSPKPVSVSRGAMAAFTQVVTVSSNGANLVQALDTALRKAPPNPTVYVTGHSLGGCLVTMVAPYLQTVQWPSGAPKFALSTFAAPTAGNQDFADFVDSLRWVANEHCYNAYDLIPRAWADLAAAKGWYPEPGPAADFDVKALLSTIGSLPGPNTYAQPGIPFVLNPDYGQPGSYDPYATRGSVQDFMAQVGFQHSNALYLTQLGAPVVSSGPVVTSFSPAFGPTGTELTIHGSGFGTDPQLMETVVDFGTVPCDKFTVNADGTQITCYAPEGVGVVDVQVTTILGTSPASPFNQFAYGGPQPALVLDISPESGTVETKVTVNGQGFADNPQVYFGNKPATVLSATATAITVRAPLKDPSPTAPSTVNVRVLTNGYLTPGAGSDEFTYTG</sequence>
<dbReference type="SUPFAM" id="SSF53474">
    <property type="entry name" value="alpha/beta-Hydrolases"/>
    <property type="match status" value="1"/>
</dbReference>
<comment type="caution">
    <text evidence="3">The sequence shown here is derived from an EMBL/GenBank/DDBJ whole genome shotgun (WGS) entry which is preliminary data.</text>
</comment>
<evidence type="ECO:0000313" key="4">
    <source>
        <dbReference type="Proteomes" id="UP001206483"/>
    </source>
</evidence>
<keyword evidence="4" id="KW-1185">Reference proteome</keyword>